<dbReference type="GO" id="GO:0000166">
    <property type="term" value="F:nucleotide binding"/>
    <property type="evidence" value="ECO:0007669"/>
    <property type="project" value="UniProtKB-KW"/>
</dbReference>
<dbReference type="CDD" id="cd00077">
    <property type="entry name" value="HDc"/>
    <property type="match status" value="1"/>
</dbReference>
<dbReference type="RefSeq" id="WP_232056076.1">
    <property type="nucleotide sequence ID" value="NZ_AP019831.1"/>
</dbReference>
<dbReference type="GO" id="GO:0008803">
    <property type="term" value="F:bis(5'-nucleosyl)-tetraphosphatase (symmetrical) activity"/>
    <property type="evidence" value="ECO:0007669"/>
    <property type="project" value="UniProtKB-EC"/>
</dbReference>
<feature type="domain" description="HD" evidence="7">
    <location>
        <begin position="19"/>
        <end position="137"/>
    </location>
</feature>
<dbReference type="PROSITE" id="PS51831">
    <property type="entry name" value="HD"/>
    <property type="match status" value="1"/>
</dbReference>
<keyword evidence="4 8" id="KW-0378">Hydrolase</keyword>
<gene>
    <name evidence="8" type="ORF">JMUB3870_2322</name>
</gene>
<keyword evidence="2" id="KW-0479">Metal-binding</keyword>
<dbReference type="InterPro" id="IPR051094">
    <property type="entry name" value="Diverse_Catalytic_Enzymes"/>
</dbReference>
<evidence type="ECO:0000313" key="9">
    <source>
        <dbReference type="Proteomes" id="UP000422644"/>
    </source>
</evidence>
<reference evidence="8 9" key="1">
    <citation type="submission" date="2019-07" db="EMBL/GenBank/DDBJ databases">
        <title>Complete Genome Sequence of Leptotrichia trevisanii Strain JMUB3870.</title>
        <authorList>
            <person name="Watanabe S."/>
            <person name="Cui L."/>
        </authorList>
    </citation>
    <scope>NUCLEOTIDE SEQUENCE [LARGE SCALE GENOMIC DNA]</scope>
    <source>
        <strain evidence="8 9">JMUB3870</strain>
    </source>
</reference>
<evidence type="ECO:0000256" key="5">
    <source>
        <dbReference type="ARBA" id="ARBA00023004"/>
    </source>
</evidence>
<sequence>MIDINKIKKNVKNYLDEKRYNHVERVAKCAVELAKTYNVDVEKVEASAWLHDVAKFFDLSVMIDLTKGKYPEVEDKMSKSTAVLHGFTGAEFVRQNYELFGIDDEEILDGIKYHTIGKANMNTLAKIIYLSDAIEEGRSWEGVETARELAKTDLDKAIKFEIEEKLKYLLSKDSIIHPNIIKFRNSIIANQL</sequence>
<evidence type="ECO:0000256" key="6">
    <source>
        <dbReference type="ARBA" id="ARBA00049417"/>
    </source>
</evidence>
<dbReference type="PANTHER" id="PTHR35795">
    <property type="entry name" value="SLR1885 PROTEIN"/>
    <property type="match status" value="1"/>
</dbReference>
<dbReference type="InterPro" id="IPR003607">
    <property type="entry name" value="HD/PDEase_dom"/>
</dbReference>
<evidence type="ECO:0000256" key="1">
    <source>
        <dbReference type="ARBA" id="ARBA00012506"/>
    </source>
</evidence>
<evidence type="ECO:0000256" key="4">
    <source>
        <dbReference type="ARBA" id="ARBA00022801"/>
    </source>
</evidence>
<organism evidence="8 9">
    <name type="scientific">Leptotrichia trevisanii</name>
    <dbReference type="NCBI Taxonomy" id="109328"/>
    <lineage>
        <taxon>Bacteria</taxon>
        <taxon>Fusobacteriati</taxon>
        <taxon>Fusobacteriota</taxon>
        <taxon>Fusobacteriia</taxon>
        <taxon>Fusobacteriales</taxon>
        <taxon>Leptotrichiaceae</taxon>
        <taxon>Leptotrichia</taxon>
    </lineage>
</organism>
<dbReference type="InterPro" id="IPR005249">
    <property type="entry name" value="YqeK"/>
</dbReference>
<dbReference type="Pfam" id="PF01966">
    <property type="entry name" value="HD"/>
    <property type="match status" value="1"/>
</dbReference>
<keyword evidence="3" id="KW-0547">Nucleotide-binding</keyword>
<dbReference type="Proteomes" id="UP000422644">
    <property type="component" value="Chromosome"/>
</dbReference>
<evidence type="ECO:0000313" key="8">
    <source>
        <dbReference type="EMBL" id="BBM46189.1"/>
    </source>
</evidence>
<dbReference type="PANTHER" id="PTHR35795:SF1">
    <property type="entry name" value="BIS(5'-NUCLEOSYL)-TETRAPHOSPHATASE, SYMMETRICAL"/>
    <property type="match status" value="1"/>
</dbReference>
<dbReference type="GO" id="GO:0046872">
    <property type="term" value="F:metal ion binding"/>
    <property type="evidence" value="ECO:0007669"/>
    <property type="project" value="UniProtKB-KW"/>
</dbReference>
<accession>A0A510K3G2</accession>
<dbReference type="InterPro" id="IPR006674">
    <property type="entry name" value="HD_domain"/>
</dbReference>
<dbReference type="AlphaFoldDB" id="A0A510K3G2"/>
<dbReference type="InterPro" id="IPR006675">
    <property type="entry name" value="HDIG_dom"/>
</dbReference>
<evidence type="ECO:0000256" key="3">
    <source>
        <dbReference type="ARBA" id="ARBA00022741"/>
    </source>
</evidence>
<evidence type="ECO:0000259" key="7">
    <source>
        <dbReference type="PROSITE" id="PS51831"/>
    </source>
</evidence>
<keyword evidence="5" id="KW-0408">Iron</keyword>
<protein>
    <recommendedName>
        <fullName evidence="1">bis(5'-nucleosyl)-tetraphosphatase (symmetrical)</fullName>
        <ecNumber evidence="1">3.6.1.41</ecNumber>
    </recommendedName>
</protein>
<dbReference type="Gene3D" id="1.10.3210.10">
    <property type="entry name" value="Hypothetical protein af1432"/>
    <property type="match status" value="1"/>
</dbReference>
<dbReference type="NCBIfam" id="TIGR00488">
    <property type="entry name" value="bis(5'-nucleosyl)-tetraphosphatase (symmetrical) YqeK"/>
    <property type="match status" value="1"/>
</dbReference>
<dbReference type="SUPFAM" id="SSF109604">
    <property type="entry name" value="HD-domain/PDEase-like"/>
    <property type="match status" value="1"/>
</dbReference>
<evidence type="ECO:0000256" key="2">
    <source>
        <dbReference type="ARBA" id="ARBA00022723"/>
    </source>
</evidence>
<dbReference type="NCBIfam" id="TIGR00277">
    <property type="entry name" value="HDIG"/>
    <property type="match status" value="1"/>
</dbReference>
<dbReference type="SMART" id="SM00471">
    <property type="entry name" value="HDc"/>
    <property type="match status" value="1"/>
</dbReference>
<proteinExistence type="predicted"/>
<keyword evidence="9" id="KW-1185">Reference proteome</keyword>
<dbReference type="EC" id="3.6.1.41" evidence="1"/>
<comment type="catalytic activity">
    <reaction evidence="6">
        <text>P(1),P(4)-bis(5'-adenosyl) tetraphosphate + H2O = 2 ADP + 2 H(+)</text>
        <dbReference type="Rhea" id="RHEA:24252"/>
        <dbReference type="ChEBI" id="CHEBI:15377"/>
        <dbReference type="ChEBI" id="CHEBI:15378"/>
        <dbReference type="ChEBI" id="CHEBI:58141"/>
        <dbReference type="ChEBI" id="CHEBI:456216"/>
        <dbReference type="EC" id="3.6.1.41"/>
    </reaction>
</comment>
<dbReference type="EMBL" id="AP019831">
    <property type="protein sequence ID" value="BBM46189.1"/>
    <property type="molecule type" value="Genomic_DNA"/>
</dbReference>
<name>A0A510K3G2_9FUSO</name>